<sequence>MPSLRLVYINGWTSSLIILGGPFTAVSVRSSCHAGPTSSKPHISSWASGSPGHLGASGEPNKQVTELICTVSDFAVFSTMYPPDGLCHYLFYWNVVVTNATMKGVEVSISWDVFKMQMRKLRKTSGGISFDARFVTAANISSVENELEELANQNNIKHYGVLNMLAIPTKAHHLLQQMKVVLKKLKSIQGNDPTRKTILAMGLYDYGSQGEYYTDFVLLFKDAIEASNADTVIAISSVGWLSDISRCECTPPSVWDVLRFGASPKTSGKKYPDLRRHASLMSKQYHYNNLKVKMGLSFELATLTYNRTRGKVTKKGLDFAMVYSECDLFFTTNFDVVPCKVNTESTRVLVHPDIGMAFTKDMPSLIFLFEDEDTLEKKLISACVTLRDFSRLKIPVLRSFRAAVISDTGPAKCKDLKNTSNNLRSNLAILLLNVHLGDYNAVNECVLNDPLRTDHFWRIRVVKRTLNIT</sequence>
<accession>A0ACB8DKZ1</accession>
<proteinExistence type="predicted"/>
<protein>
    <submittedName>
        <fullName evidence="1">Uncharacterized protein</fullName>
    </submittedName>
</protein>
<keyword evidence="2" id="KW-1185">Reference proteome</keyword>
<comment type="caution">
    <text evidence="1">The sequence shown here is derived from an EMBL/GenBank/DDBJ whole genome shotgun (WGS) entry which is preliminary data.</text>
</comment>
<evidence type="ECO:0000313" key="2">
    <source>
        <dbReference type="Proteomes" id="UP000821865"/>
    </source>
</evidence>
<reference evidence="1" key="1">
    <citation type="submission" date="2020-05" db="EMBL/GenBank/DDBJ databases">
        <title>Large-scale comparative analyses of tick genomes elucidate their genetic diversity and vector capacities.</title>
        <authorList>
            <person name="Jia N."/>
            <person name="Wang J."/>
            <person name="Shi W."/>
            <person name="Du L."/>
            <person name="Sun Y."/>
            <person name="Zhan W."/>
            <person name="Jiang J."/>
            <person name="Wang Q."/>
            <person name="Zhang B."/>
            <person name="Ji P."/>
            <person name="Sakyi L.B."/>
            <person name="Cui X."/>
            <person name="Yuan T."/>
            <person name="Jiang B."/>
            <person name="Yang W."/>
            <person name="Lam T.T.-Y."/>
            <person name="Chang Q."/>
            <person name="Ding S."/>
            <person name="Wang X."/>
            <person name="Zhu J."/>
            <person name="Ruan X."/>
            <person name="Zhao L."/>
            <person name="Wei J."/>
            <person name="Que T."/>
            <person name="Du C."/>
            <person name="Cheng J."/>
            <person name="Dai P."/>
            <person name="Han X."/>
            <person name="Huang E."/>
            <person name="Gao Y."/>
            <person name="Liu J."/>
            <person name="Shao H."/>
            <person name="Ye R."/>
            <person name="Li L."/>
            <person name="Wei W."/>
            <person name="Wang X."/>
            <person name="Wang C."/>
            <person name="Yang T."/>
            <person name="Huo Q."/>
            <person name="Li W."/>
            <person name="Guo W."/>
            <person name="Chen H."/>
            <person name="Zhou L."/>
            <person name="Ni X."/>
            <person name="Tian J."/>
            <person name="Zhou Y."/>
            <person name="Sheng Y."/>
            <person name="Liu T."/>
            <person name="Pan Y."/>
            <person name="Xia L."/>
            <person name="Li J."/>
            <person name="Zhao F."/>
            <person name="Cao W."/>
        </authorList>
    </citation>
    <scope>NUCLEOTIDE SEQUENCE</scope>
    <source>
        <strain evidence="1">Dsil-2018</strain>
    </source>
</reference>
<organism evidence="1 2">
    <name type="scientific">Dermacentor silvarum</name>
    <name type="common">Tick</name>
    <dbReference type="NCBI Taxonomy" id="543639"/>
    <lineage>
        <taxon>Eukaryota</taxon>
        <taxon>Metazoa</taxon>
        <taxon>Ecdysozoa</taxon>
        <taxon>Arthropoda</taxon>
        <taxon>Chelicerata</taxon>
        <taxon>Arachnida</taxon>
        <taxon>Acari</taxon>
        <taxon>Parasitiformes</taxon>
        <taxon>Ixodida</taxon>
        <taxon>Ixodoidea</taxon>
        <taxon>Ixodidae</taxon>
        <taxon>Rhipicephalinae</taxon>
        <taxon>Dermacentor</taxon>
    </lineage>
</organism>
<dbReference type="EMBL" id="CM023480">
    <property type="protein sequence ID" value="KAH7971405.1"/>
    <property type="molecule type" value="Genomic_DNA"/>
</dbReference>
<evidence type="ECO:0000313" key="1">
    <source>
        <dbReference type="EMBL" id="KAH7971405.1"/>
    </source>
</evidence>
<name>A0ACB8DKZ1_DERSI</name>
<gene>
    <name evidence="1" type="ORF">HPB49_023571</name>
</gene>
<dbReference type="Proteomes" id="UP000821865">
    <property type="component" value="Chromosome 11"/>
</dbReference>